<evidence type="ECO:0000259" key="2">
    <source>
        <dbReference type="SMART" id="SM00849"/>
    </source>
</evidence>
<reference evidence="4" key="1">
    <citation type="submission" date="2020-10" db="EMBL/GenBank/DDBJ databases">
        <authorList>
            <person name="Gilroy R."/>
        </authorList>
    </citation>
    <scope>NUCLEOTIDE SEQUENCE</scope>
    <source>
        <strain evidence="4">ChiBcolR7-354</strain>
    </source>
</reference>
<evidence type="ECO:0000313" key="5">
    <source>
        <dbReference type="Proteomes" id="UP000824262"/>
    </source>
</evidence>
<dbReference type="InterPro" id="IPR022712">
    <property type="entry name" value="Beta_Casp"/>
</dbReference>
<proteinExistence type="predicted"/>
<dbReference type="SMART" id="SM01027">
    <property type="entry name" value="Beta-Casp"/>
    <property type="match status" value="1"/>
</dbReference>
<dbReference type="GO" id="GO:0004521">
    <property type="term" value="F:RNA endonuclease activity"/>
    <property type="evidence" value="ECO:0007669"/>
    <property type="project" value="TreeGrafter"/>
</dbReference>
<sequence>MKITFLGAAHEVTGSCTLVECGGVRFIVDCGMEQGQDMFVNQSLPVSPGEVDFALLTHAHIDHSGLLPLLVKNGFSGAVYATAATCSLADIMLRDSAHIQMSEAEYKTRKAQRAGRPAVEPLYDLGDVEALVKLLRPCAYGEAVQPAEGVAVRFTDIGHLLGSACIEIWLSEGGETKKLVFSGDIGNTRQPILRDPQRIASADYVVVESTYGDRTHGAERPDYISLLAGAIQRTLDRGGNVVIPAFAVGRTQEMLYFIREIKERGLVRGHDGFKAYVDSPLAIEATSVFLQCDTSFLDDEARAILARGVNPLYFDGLETSVSAEESKAINADTEPKVIISASGMCDAGRIRHHLKHNLWRSESLILFVGYQAEGTLGRALYEGAKEVRLFGEDVAVRAEVTYLPGVSGHADKNGLLDWMLGFTGRRPVQVFVNHGDDTACTAFAETLTEHGFEAMAPYSGTEYDLAAGAFVTLTEGVRVKPKEAAKRPKPMNEHLAALIAAAERLLEAARGSEGRPNKLLRGWTERINKITKDMKG</sequence>
<evidence type="ECO:0000259" key="3">
    <source>
        <dbReference type="SMART" id="SM01027"/>
    </source>
</evidence>
<dbReference type="GO" id="GO:0016787">
    <property type="term" value="F:hydrolase activity"/>
    <property type="evidence" value="ECO:0007669"/>
    <property type="project" value="UniProtKB-KW"/>
</dbReference>
<dbReference type="Proteomes" id="UP000824262">
    <property type="component" value="Unassembled WGS sequence"/>
</dbReference>
<dbReference type="Pfam" id="PF07521">
    <property type="entry name" value="RMMBL"/>
    <property type="match status" value="1"/>
</dbReference>
<evidence type="ECO:0000313" key="4">
    <source>
        <dbReference type="EMBL" id="HIQ78055.1"/>
    </source>
</evidence>
<reference evidence="4" key="2">
    <citation type="journal article" date="2021" name="PeerJ">
        <title>Extensive microbial diversity within the chicken gut microbiome revealed by metagenomics and culture.</title>
        <authorList>
            <person name="Gilroy R."/>
            <person name="Ravi A."/>
            <person name="Getino M."/>
            <person name="Pursley I."/>
            <person name="Horton D.L."/>
            <person name="Alikhan N.F."/>
            <person name="Baker D."/>
            <person name="Gharbi K."/>
            <person name="Hall N."/>
            <person name="Watson M."/>
            <person name="Adriaenssens E.M."/>
            <person name="Foster-Nyarko E."/>
            <person name="Jarju S."/>
            <person name="Secka A."/>
            <person name="Antonio M."/>
            <person name="Oren A."/>
            <person name="Chaudhuri R.R."/>
            <person name="La Ragione R."/>
            <person name="Hildebrand F."/>
            <person name="Pallen M.J."/>
        </authorList>
    </citation>
    <scope>NUCLEOTIDE SEQUENCE</scope>
    <source>
        <strain evidence="4">ChiBcolR7-354</strain>
    </source>
</reference>
<feature type="domain" description="Metallo-beta-lactamase" evidence="2">
    <location>
        <begin position="13"/>
        <end position="246"/>
    </location>
</feature>
<comment type="caution">
    <text evidence="4">The sequence shown here is derived from an EMBL/GenBank/DDBJ whole genome shotgun (WGS) entry which is preliminary data.</text>
</comment>
<dbReference type="Pfam" id="PF10996">
    <property type="entry name" value="Beta-Casp"/>
    <property type="match status" value="1"/>
</dbReference>
<name>A0A9D0ZCY8_9FIRM</name>
<dbReference type="SMART" id="SM00849">
    <property type="entry name" value="Lactamase_B"/>
    <property type="match status" value="1"/>
</dbReference>
<dbReference type="PANTHER" id="PTHR11203">
    <property type="entry name" value="CLEAVAGE AND POLYADENYLATION SPECIFICITY FACTOR FAMILY MEMBER"/>
    <property type="match status" value="1"/>
</dbReference>
<dbReference type="AlphaFoldDB" id="A0A9D0ZCY8"/>
<accession>A0A9D0ZCY8</accession>
<dbReference type="SUPFAM" id="SSF56281">
    <property type="entry name" value="Metallo-hydrolase/oxidoreductase"/>
    <property type="match status" value="1"/>
</dbReference>
<organism evidence="4 5">
    <name type="scientific">Candidatus Scatomorpha intestinavium</name>
    <dbReference type="NCBI Taxonomy" id="2840922"/>
    <lineage>
        <taxon>Bacteria</taxon>
        <taxon>Bacillati</taxon>
        <taxon>Bacillota</taxon>
        <taxon>Clostridia</taxon>
        <taxon>Eubacteriales</taxon>
        <taxon>Candidatus Scatomorpha</taxon>
    </lineage>
</organism>
<dbReference type="Gene3D" id="3.40.50.10890">
    <property type="match status" value="1"/>
</dbReference>
<dbReference type="InterPro" id="IPR036866">
    <property type="entry name" value="RibonucZ/Hydroxyglut_hydro"/>
</dbReference>
<evidence type="ECO:0000256" key="1">
    <source>
        <dbReference type="ARBA" id="ARBA00022801"/>
    </source>
</evidence>
<dbReference type="CDD" id="cd16295">
    <property type="entry name" value="TTHA0252-CPSF-like_MBL-fold"/>
    <property type="match status" value="1"/>
</dbReference>
<keyword evidence="1" id="KW-0378">Hydrolase</keyword>
<dbReference type="InterPro" id="IPR050698">
    <property type="entry name" value="MBL"/>
</dbReference>
<dbReference type="Pfam" id="PF00753">
    <property type="entry name" value="Lactamase_B"/>
    <property type="match status" value="1"/>
</dbReference>
<dbReference type="InterPro" id="IPR011108">
    <property type="entry name" value="RMMBL"/>
</dbReference>
<protein>
    <submittedName>
        <fullName evidence="4">MBL fold metallo-hydrolase</fullName>
    </submittedName>
</protein>
<dbReference type="InterPro" id="IPR001279">
    <property type="entry name" value="Metallo-B-lactamas"/>
</dbReference>
<dbReference type="EMBL" id="DVGA01000028">
    <property type="protein sequence ID" value="HIQ78055.1"/>
    <property type="molecule type" value="Genomic_DNA"/>
</dbReference>
<feature type="domain" description="Beta-Casp" evidence="3">
    <location>
        <begin position="251"/>
        <end position="380"/>
    </location>
</feature>
<dbReference type="PANTHER" id="PTHR11203:SF37">
    <property type="entry name" value="INTEGRATOR COMPLEX SUBUNIT 11"/>
    <property type="match status" value="1"/>
</dbReference>
<gene>
    <name evidence="4" type="ORF">IAB77_02220</name>
</gene>
<dbReference type="Gene3D" id="3.60.15.10">
    <property type="entry name" value="Ribonuclease Z/Hydroxyacylglutathione hydrolase-like"/>
    <property type="match status" value="1"/>
</dbReference>